<feature type="transmembrane region" description="Helical" evidence="7">
    <location>
        <begin position="153"/>
        <end position="172"/>
    </location>
</feature>
<evidence type="ECO:0000313" key="9">
    <source>
        <dbReference type="Proteomes" id="UP001310692"/>
    </source>
</evidence>
<reference evidence="8 9" key="1">
    <citation type="submission" date="2024-01" db="EMBL/GenBank/DDBJ databases">
        <title>Hyphobacterium bacterium isolated from marine sediment.</title>
        <authorList>
            <person name="Zhao S."/>
        </authorList>
    </citation>
    <scope>NUCLEOTIDE SEQUENCE [LARGE SCALE GENOMIC DNA]</scope>
    <source>
        <strain evidence="8 9">Y60-23</strain>
    </source>
</reference>
<comment type="similarity">
    <text evidence="6">Belongs to the sodium:neurotransmitter symporter (SNF) (TC 2.A.22) family.</text>
</comment>
<feature type="transmembrane region" description="Helical" evidence="7">
    <location>
        <begin position="312"/>
        <end position="339"/>
    </location>
</feature>
<dbReference type="PRINTS" id="PR00176">
    <property type="entry name" value="NANEUSMPORT"/>
</dbReference>
<dbReference type="PANTHER" id="PTHR42948:SF1">
    <property type="entry name" value="TRANSPORTER"/>
    <property type="match status" value="1"/>
</dbReference>
<sequence>MAVAPSTGQSGWSSHFGFLMAAIGSSVGLGNFWRFPYTAGENGGAAFVLVYVICIILIGFPLLMSELSVGRHAKLSAVGSVRKIALDNGSSGAWSIVGWVGLVGGMFILCFYSVVAGWVTAYITKMATGEFVGQTPQQIADGFEAFTADPYTVIAWHSAFMVLTIAIVARGVTGGIEKVASFLMPLFFIMLLGLVGYAIYAGDPGAAVTYLFSVDVNEIRPSMVLAAVGQAFFSIGLGSAIMITYGSYLSRKENIAQSAGIISFADTFVAIIAGMAIFPFVFAFTALEPNAGPALFFQALPAAFEAMPAGHIVGAAFFFLALIAAITSSISLLQAVVAWAEEHTDLGRGMIAVVFGGLIWLVGVGAAFSAQYFDFLDFISGSIALPLAGLLMAVFIGWIVNKQLMADELTHASKPMFGFWRFSMRFIAPVALTVVLVLGLDDRFGWGLSALLFGG</sequence>
<evidence type="ECO:0000256" key="2">
    <source>
        <dbReference type="ARBA" id="ARBA00022448"/>
    </source>
</evidence>
<accession>A0ABU7LZL7</accession>
<dbReference type="PROSITE" id="PS00610">
    <property type="entry name" value="NA_NEUROTRAN_SYMP_1"/>
    <property type="match status" value="1"/>
</dbReference>
<dbReference type="CDD" id="cd10336">
    <property type="entry name" value="SLC6sbd_Tyt1-Like"/>
    <property type="match status" value="1"/>
</dbReference>
<feature type="transmembrane region" description="Helical" evidence="7">
    <location>
        <begin position="12"/>
        <end position="33"/>
    </location>
</feature>
<dbReference type="PANTHER" id="PTHR42948">
    <property type="entry name" value="TRANSPORTER"/>
    <property type="match status" value="1"/>
</dbReference>
<keyword evidence="3 6" id="KW-0812">Transmembrane</keyword>
<feature type="transmembrane region" description="Helical" evidence="7">
    <location>
        <begin position="92"/>
        <end position="115"/>
    </location>
</feature>
<feature type="transmembrane region" description="Helical" evidence="7">
    <location>
        <begin position="351"/>
        <end position="373"/>
    </location>
</feature>
<dbReference type="InterPro" id="IPR037272">
    <property type="entry name" value="SNS_sf"/>
</dbReference>
<name>A0ABU7LZL7_9PROT</name>
<evidence type="ECO:0000256" key="1">
    <source>
        <dbReference type="ARBA" id="ARBA00004141"/>
    </source>
</evidence>
<evidence type="ECO:0000256" key="7">
    <source>
        <dbReference type="SAM" id="Phobius"/>
    </source>
</evidence>
<dbReference type="PROSITE" id="PS50267">
    <property type="entry name" value="NA_NEUROTRAN_SYMP_3"/>
    <property type="match status" value="1"/>
</dbReference>
<dbReference type="EMBL" id="JAZDRO010000004">
    <property type="protein sequence ID" value="MEE2566975.1"/>
    <property type="molecule type" value="Genomic_DNA"/>
</dbReference>
<evidence type="ECO:0000313" key="8">
    <source>
        <dbReference type="EMBL" id="MEE2566975.1"/>
    </source>
</evidence>
<gene>
    <name evidence="8" type="ORF">V0U35_09810</name>
</gene>
<dbReference type="SUPFAM" id="SSF161070">
    <property type="entry name" value="SNF-like"/>
    <property type="match status" value="1"/>
</dbReference>
<feature type="transmembrane region" description="Helical" evidence="7">
    <location>
        <begin position="179"/>
        <end position="202"/>
    </location>
</feature>
<dbReference type="InterPro" id="IPR047218">
    <property type="entry name" value="YocR/YhdH-like"/>
</dbReference>
<feature type="transmembrane region" description="Helical" evidence="7">
    <location>
        <begin position="422"/>
        <end position="440"/>
    </location>
</feature>
<dbReference type="Pfam" id="PF00209">
    <property type="entry name" value="SNF"/>
    <property type="match status" value="2"/>
</dbReference>
<feature type="transmembrane region" description="Helical" evidence="7">
    <location>
        <begin position="45"/>
        <end position="64"/>
    </location>
</feature>
<evidence type="ECO:0000256" key="4">
    <source>
        <dbReference type="ARBA" id="ARBA00022989"/>
    </source>
</evidence>
<feature type="transmembrane region" description="Helical" evidence="7">
    <location>
        <begin position="261"/>
        <end position="287"/>
    </location>
</feature>
<evidence type="ECO:0000256" key="3">
    <source>
        <dbReference type="ARBA" id="ARBA00022692"/>
    </source>
</evidence>
<feature type="transmembrane region" description="Helical" evidence="7">
    <location>
        <begin position="379"/>
        <end position="401"/>
    </location>
</feature>
<evidence type="ECO:0000256" key="5">
    <source>
        <dbReference type="ARBA" id="ARBA00023136"/>
    </source>
</evidence>
<feature type="transmembrane region" description="Helical" evidence="7">
    <location>
        <begin position="222"/>
        <end position="249"/>
    </location>
</feature>
<comment type="caution">
    <text evidence="8">The sequence shown here is derived from an EMBL/GenBank/DDBJ whole genome shotgun (WGS) entry which is preliminary data.</text>
</comment>
<dbReference type="Proteomes" id="UP001310692">
    <property type="component" value="Unassembled WGS sequence"/>
</dbReference>
<keyword evidence="2 6" id="KW-0813">Transport</keyword>
<keyword evidence="5 7" id="KW-0472">Membrane</keyword>
<dbReference type="InterPro" id="IPR000175">
    <property type="entry name" value="Na/ntran_symport"/>
</dbReference>
<evidence type="ECO:0000256" key="6">
    <source>
        <dbReference type="RuleBase" id="RU003732"/>
    </source>
</evidence>
<dbReference type="RefSeq" id="WP_330196532.1">
    <property type="nucleotide sequence ID" value="NZ_JAZDRO010000004.1"/>
</dbReference>
<protein>
    <recommendedName>
        <fullName evidence="6">Transporter</fullName>
    </recommendedName>
</protein>
<keyword evidence="9" id="KW-1185">Reference proteome</keyword>
<organism evidence="8 9">
    <name type="scientific">Hyphobacterium marinum</name>
    <dbReference type="NCBI Taxonomy" id="3116574"/>
    <lineage>
        <taxon>Bacteria</taxon>
        <taxon>Pseudomonadati</taxon>
        <taxon>Pseudomonadota</taxon>
        <taxon>Alphaproteobacteria</taxon>
        <taxon>Maricaulales</taxon>
        <taxon>Maricaulaceae</taxon>
        <taxon>Hyphobacterium</taxon>
    </lineage>
</organism>
<keyword evidence="6" id="KW-0769">Symport</keyword>
<proteinExistence type="inferred from homology"/>
<dbReference type="NCBIfam" id="NF037979">
    <property type="entry name" value="Na_transp"/>
    <property type="match status" value="1"/>
</dbReference>
<comment type="subcellular location">
    <subcellularLocation>
        <location evidence="1">Membrane</location>
        <topology evidence="1">Multi-pass membrane protein</topology>
    </subcellularLocation>
</comment>
<keyword evidence="4 7" id="KW-1133">Transmembrane helix</keyword>